<evidence type="ECO:0000256" key="4">
    <source>
        <dbReference type="ARBA" id="ARBA00023098"/>
    </source>
</evidence>
<protein>
    <submittedName>
        <fullName evidence="8">Lyso-ornithine lipid acyltransferase</fullName>
    </submittedName>
</protein>
<dbReference type="STRING" id="316056.RPC_4127"/>
<evidence type="ECO:0000259" key="7">
    <source>
        <dbReference type="SMART" id="SM00563"/>
    </source>
</evidence>
<feature type="region of interest" description="Disordered" evidence="6">
    <location>
        <begin position="271"/>
        <end position="291"/>
    </location>
</feature>
<keyword evidence="3 8" id="KW-0808">Transferase</keyword>
<keyword evidence="5 8" id="KW-0012">Acyltransferase</keyword>
<dbReference type="InterPro" id="IPR002123">
    <property type="entry name" value="Plipid/glycerol_acylTrfase"/>
</dbReference>
<dbReference type="GO" id="GO:0006654">
    <property type="term" value="P:phosphatidic acid biosynthetic process"/>
    <property type="evidence" value="ECO:0007669"/>
    <property type="project" value="TreeGrafter"/>
</dbReference>
<dbReference type="SMART" id="SM00563">
    <property type="entry name" value="PlsC"/>
    <property type="match status" value="1"/>
</dbReference>
<dbReference type="HOGENOM" id="CLU_027938_0_2_5"/>
<evidence type="ECO:0000256" key="6">
    <source>
        <dbReference type="SAM" id="MobiDB-lite"/>
    </source>
</evidence>
<dbReference type="AlphaFoldDB" id="Q20YY3"/>
<dbReference type="PANTHER" id="PTHR10434:SF64">
    <property type="entry name" value="1-ACYL-SN-GLYCEROL-3-PHOSPHATE ACYLTRANSFERASE-RELATED"/>
    <property type="match status" value="1"/>
</dbReference>
<dbReference type="Pfam" id="PF01553">
    <property type="entry name" value="Acyltransferase"/>
    <property type="match status" value="1"/>
</dbReference>
<name>Q20YY3_RHOPB</name>
<organism evidence="8">
    <name type="scientific">Rhodopseudomonas palustris (strain BisB18)</name>
    <dbReference type="NCBI Taxonomy" id="316056"/>
    <lineage>
        <taxon>Bacteria</taxon>
        <taxon>Pseudomonadati</taxon>
        <taxon>Pseudomonadota</taxon>
        <taxon>Alphaproteobacteria</taxon>
        <taxon>Hyphomicrobiales</taxon>
        <taxon>Nitrobacteraceae</taxon>
        <taxon>Rhodopseudomonas</taxon>
    </lineage>
</organism>
<feature type="domain" description="Phospholipid/glycerol acyltransferase" evidence="7">
    <location>
        <begin position="75"/>
        <end position="195"/>
    </location>
</feature>
<dbReference type="CDD" id="cd07989">
    <property type="entry name" value="LPLAT_AGPAT-like"/>
    <property type="match status" value="1"/>
</dbReference>
<dbReference type="eggNOG" id="COG0204">
    <property type="taxonomic scope" value="Bacteria"/>
</dbReference>
<evidence type="ECO:0000313" key="8">
    <source>
        <dbReference type="EMBL" id="ABD89653.1"/>
    </source>
</evidence>
<keyword evidence="2" id="KW-0444">Lipid biosynthesis</keyword>
<evidence type="ECO:0000256" key="3">
    <source>
        <dbReference type="ARBA" id="ARBA00022679"/>
    </source>
</evidence>
<dbReference type="KEGG" id="rpc:RPC_4127"/>
<sequence>MRWQPLKKTIAMIRFVVVVAAFVALTLLLLPFQLLAMRFDLRLQRIIPQLYHRALCRLIGVRIRQVGQRSADAPALILSNHVSWLDICVIGALGPVVFVSKSEVARWPVFGWLSRLQRTVFIDRQARHRTGAATQEIGDRLVGGDAVVLFAEGTSSDGVRILPFRSALIGAVHHALGASTQHNAITVQPLSLAYVRFAGLPVGRALRERVAWYGDADLMPHLMGVLSAGAIDVTVSWGDAVAHDVSADRKAIARQAEAEVRRMTGAALRAAPPALPAPATEKLPLPWPQPA</sequence>
<keyword evidence="4" id="KW-0443">Lipid metabolism</keyword>
<proteinExistence type="predicted"/>
<evidence type="ECO:0000256" key="1">
    <source>
        <dbReference type="ARBA" id="ARBA00005189"/>
    </source>
</evidence>
<gene>
    <name evidence="8" type="ordered locus">RPC_4127</name>
</gene>
<dbReference type="SUPFAM" id="SSF69593">
    <property type="entry name" value="Glycerol-3-phosphate (1)-acyltransferase"/>
    <property type="match status" value="1"/>
</dbReference>
<dbReference type="GO" id="GO:0003841">
    <property type="term" value="F:1-acylglycerol-3-phosphate O-acyltransferase activity"/>
    <property type="evidence" value="ECO:0007669"/>
    <property type="project" value="TreeGrafter"/>
</dbReference>
<feature type="compositionally biased region" description="Low complexity" evidence="6">
    <location>
        <begin position="271"/>
        <end position="284"/>
    </location>
</feature>
<dbReference type="EMBL" id="CP000301">
    <property type="protein sequence ID" value="ABD89653.1"/>
    <property type="molecule type" value="Genomic_DNA"/>
</dbReference>
<evidence type="ECO:0000256" key="2">
    <source>
        <dbReference type="ARBA" id="ARBA00022516"/>
    </source>
</evidence>
<dbReference type="PANTHER" id="PTHR10434">
    <property type="entry name" value="1-ACYL-SN-GLYCEROL-3-PHOSPHATE ACYLTRANSFERASE"/>
    <property type="match status" value="1"/>
</dbReference>
<reference evidence="8" key="1">
    <citation type="submission" date="2006-03" db="EMBL/GenBank/DDBJ databases">
        <title>Complete sequence of Rhodopseudomonas palustris BisB18.</title>
        <authorList>
            <consortium name="US DOE Joint Genome Institute"/>
            <person name="Copeland A."/>
            <person name="Lucas S."/>
            <person name="Lapidus A."/>
            <person name="Barry K."/>
            <person name="Detter J.C."/>
            <person name="Glavina del Rio T."/>
            <person name="Hammon N."/>
            <person name="Israni S."/>
            <person name="Dalin E."/>
            <person name="Tice H."/>
            <person name="Pitluck S."/>
            <person name="Chain P."/>
            <person name="Malfatti S."/>
            <person name="Shin M."/>
            <person name="Vergez L."/>
            <person name="Schmutz J."/>
            <person name="Larimer F."/>
            <person name="Land M."/>
            <person name="Hauser L."/>
            <person name="Pelletier D.A."/>
            <person name="Kyrpides N."/>
            <person name="Anderson I."/>
            <person name="Oda Y."/>
            <person name="Harwood C.S."/>
            <person name="Richardson P."/>
        </authorList>
    </citation>
    <scope>NUCLEOTIDE SEQUENCE [LARGE SCALE GENOMIC DNA]</scope>
    <source>
        <strain evidence="8">BisB18</strain>
    </source>
</reference>
<comment type="pathway">
    <text evidence="1">Lipid metabolism.</text>
</comment>
<evidence type="ECO:0000256" key="5">
    <source>
        <dbReference type="ARBA" id="ARBA00023315"/>
    </source>
</evidence>
<accession>Q20YY3</accession>